<keyword evidence="1" id="KW-0732">Signal</keyword>
<proteinExistence type="predicted"/>
<gene>
    <name evidence="2" type="ORF">F933_02910</name>
</gene>
<accession>N9FF60</accession>
<dbReference type="RefSeq" id="WP_005062421.1">
    <property type="nucleotide sequence ID" value="NZ_KB849766.1"/>
</dbReference>
<dbReference type="PATRIC" id="fig|1217648.3.peg.2829"/>
<dbReference type="EMBL" id="APQL01000011">
    <property type="protein sequence ID" value="ENW03516.1"/>
    <property type="molecule type" value="Genomic_DNA"/>
</dbReference>
<dbReference type="AlphaFoldDB" id="N9FF60"/>
<evidence type="ECO:0000313" key="3">
    <source>
        <dbReference type="Proteomes" id="UP000017670"/>
    </source>
</evidence>
<evidence type="ECO:0000256" key="1">
    <source>
        <dbReference type="SAM" id="SignalP"/>
    </source>
</evidence>
<organism evidence="2 3">
    <name type="scientific">Acinetobacter beijerinckii CIP 110307</name>
    <dbReference type="NCBI Taxonomy" id="1217648"/>
    <lineage>
        <taxon>Bacteria</taxon>
        <taxon>Pseudomonadati</taxon>
        <taxon>Pseudomonadota</taxon>
        <taxon>Gammaproteobacteria</taxon>
        <taxon>Moraxellales</taxon>
        <taxon>Moraxellaceae</taxon>
        <taxon>Acinetobacter</taxon>
    </lineage>
</organism>
<sequence length="353" mass="40701">MDTISKKITGCFVLFSGLFLTACGGGGGNSQAKSTESDEAIYQVYYQKPIISEGSIPESFEITKYSIKNNEINFTKSRNQPLTERILTEQKVFEINTPQTNTLKKISPTVWTYERLPELKQNLNFELVNLGGENIFDRLLPGYRDNIDFNKMDDRFNKELIAFNQHYKNSVFPNGSICYRLKQTQWNQPYIESFSTFNSFPSFKEQKQQILSRYNNLAENKKYFKLIDTQWHGYNLISLENLETGKTQSELGNSEDQTANIQFIPSTLWDVDKNLAYEQSHLLQASDPENSIENLFVHEQKMEVAKLEKSCFAYNSTAINAVKKLNLINWKQGDSSGIGQFFGMRTWIFEPNS</sequence>
<evidence type="ECO:0008006" key="4">
    <source>
        <dbReference type="Google" id="ProtNLM"/>
    </source>
</evidence>
<evidence type="ECO:0000313" key="2">
    <source>
        <dbReference type="EMBL" id="ENW03516.1"/>
    </source>
</evidence>
<comment type="caution">
    <text evidence="2">The sequence shown here is derived from an EMBL/GenBank/DDBJ whole genome shotgun (WGS) entry which is preliminary data.</text>
</comment>
<dbReference type="eggNOG" id="ENOG5032N5V">
    <property type="taxonomic scope" value="Bacteria"/>
</dbReference>
<reference evidence="2 3" key="1">
    <citation type="submission" date="2013-02" db="EMBL/GenBank/DDBJ databases">
        <title>The Genome Sequence of Acinetobacter beijerinckii CIP 110307.</title>
        <authorList>
            <consortium name="The Broad Institute Genome Sequencing Platform"/>
            <consortium name="The Broad Institute Genome Sequencing Center for Infectious Disease"/>
            <person name="Cerqueira G."/>
            <person name="Feldgarden M."/>
            <person name="Courvalin P."/>
            <person name="Perichon B."/>
            <person name="Grillot-Courvalin C."/>
            <person name="Clermont D."/>
            <person name="Rocha E."/>
            <person name="Yoon E.-J."/>
            <person name="Nemec A."/>
            <person name="Walker B."/>
            <person name="Young S.K."/>
            <person name="Zeng Q."/>
            <person name="Gargeya S."/>
            <person name="Fitzgerald M."/>
            <person name="Haas B."/>
            <person name="Abouelleil A."/>
            <person name="Alvarado L."/>
            <person name="Arachchi H.M."/>
            <person name="Berlin A.M."/>
            <person name="Chapman S.B."/>
            <person name="Dewar J."/>
            <person name="Goldberg J."/>
            <person name="Griggs A."/>
            <person name="Gujja S."/>
            <person name="Hansen M."/>
            <person name="Howarth C."/>
            <person name="Imamovic A."/>
            <person name="Larimer J."/>
            <person name="McCowan C."/>
            <person name="Murphy C."/>
            <person name="Neiman D."/>
            <person name="Pearson M."/>
            <person name="Priest M."/>
            <person name="Roberts A."/>
            <person name="Saif S."/>
            <person name="Shea T."/>
            <person name="Sisk P."/>
            <person name="Sykes S."/>
            <person name="Wortman J."/>
            <person name="Nusbaum C."/>
            <person name="Birren B."/>
        </authorList>
    </citation>
    <scope>NUCLEOTIDE SEQUENCE [LARGE SCALE GENOMIC DNA]</scope>
    <source>
        <strain evidence="2 3">CIP 110307</strain>
    </source>
</reference>
<feature type="signal peptide" evidence="1">
    <location>
        <begin position="1"/>
        <end position="22"/>
    </location>
</feature>
<dbReference type="Proteomes" id="UP000017670">
    <property type="component" value="Unassembled WGS sequence"/>
</dbReference>
<keyword evidence="3" id="KW-1185">Reference proteome</keyword>
<name>N9FF60_9GAMM</name>
<protein>
    <recommendedName>
        <fullName evidence="4">Lipoprotein</fullName>
    </recommendedName>
</protein>
<dbReference type="PROSITE" id="PS51257">
    <property type="entry name" value="PROKAR_LIPOPROTEIN"/>
    <property type="match status" value="1"/>
</dbReference>
<dbReference type="GeneID" id="29857641"/>
<dbReference type="STRING" id="262668.GCA_000931715_02718"/>
<dbReference type="HOGENOM" id="CLU_069987_0_0_6"/>
<feature type="chain" id="PRO_5004142218" description="Lipoprotein" evidence="1">
    <location>
        <begin position="23"/>
        <end position="353"/>
    </location>
</feature>